<dbReference type="InterPro" id="IPR000182">
    <property type="entry name" value="GNAT_dom"/>
</dbReference>
<reference evidence="2" key="1">
    <citation type="submission" date="2021-01" db="EMBL/GenBank/DDBJ databases">
        <title>YIM 132084 draft genome.</title>
        <authorList>
            <person name="An D."/>
        </authorList>
    </citation>
    <scope>NUCLEOTIDE SEQUENCE</scope>
    <source>
        <strain evidence="2">YIM 132084</strain>
    </source>
</reference>
<dbReference type="AlphaFoldDB" id="A0A938YDN2"/>
<dbReference type="InterPro" id="IPR016181">
    <property type="entry name" value="Acyl_CoA_acyltransferase"/>
</dbReference>
<evidence type="ECO:0000313" key="2">
    <source>
        <dbReference type="EMBL" id="MBM9465828.1"/>
    </source>
</evidence>
<dbReference type="InterPro" id="IPR016794">
    <property type="entry name" value="UCP21603_acetyltransf"/>
</dbReference>
<accession>A0A938YDN2</accession>
<dbReference type="EMBL" id="JAERWK010000001">
    <property type="protein sequence ID" value="MBM9465828.1"/>
    <property type="molecule type" value="Genomic_DNA"/>
</dbReference>
<dbReference type="GO" id="GO:0016747">
    <property type="term" value="F:acyltransferase activity, transferring groups other than amino-acyl groups"/>
    <property type="evidence" value="ECO:0007669"/>
    <property type="project" value="InterPro"/>
</dbReference>
<dbReference type="PIRSF" id="PIRSF021603">
    <property type="entry name" value="UCP21603_acetyltransf"/>
    <property type="match status" value="1"/>
</dbReference>
<gene>
    <name evidence="2" type="ORF">JL106_00870</name>
</gene>
<dbReference type="PANTHER" id="PTHR43072">
    <property type="entry name" value="N-ACETYLTRANSFERASE"/>
    <property type="match status" value="1"/>
</dbReference>
<evidence type="ECO:0000259" key="1">
    <source>
        <dbReference type="PROSITE" id="PS51186"/>
    </source>
</evidence>
<comment type="caution">
    <text evidence="2">The sequence shown here is derived from an EMBL/GenBank/DDBJ whole genome shotgun (WGS) entry which is preliminary data.</text>
</comment>
<dbReference type="InterPro" id="IPR025289">
    <property type="entry name" value="DUF4081"/>
</dbReference>
<dbReference type="Pfam" id="PF00583">
    <property type="entry name" value="Acetyltransf_1"/>
    <property type="match status" value="1"/>
</dbReference>
<feature type="domain" description="N-acetyltransferase" evidence="1">
    <location>
        <begin position="102"/>
        <end position="238"/>
    </location>
</feature>
<keyword evidence="3" id="KW-1185">Reference proteome</keyword>
<protein>
    <submittedName>
        <fullName evidence="2">GNAT family N-acetyltransferase</fullName>
    </submittedName>
</protein>
<name>A0A938YDN2_9ACTN</name>
<proteinExistence type="predicted"/>
<dbReference type="PANTHER" id="PTHR43072:SF54">
    <property type="entry name" value="GCN5-RELATED N-ACETYLTRANSFERASE"/>
    <property type="match status" value="1"/>
</dbReference>
<dbReference type="PROSITE" id="PS51186">
    <property type="entry name" value="GNAT"/>
    <property type="match status" value="1"/>
</dbReference>
<dbReference type="Gene3D" id="3.40.630.30">
    <property type="match status" value="1"/>
</dbReference>
<dbReference type="Pfam" id="PF13312">
    <property type="entry name" value="DUF4081"/>
    <property type="match status" value="1"/>
</dbReference>
<sequence length="238" mass="25686">MDPVALGGQFWGIAGGRDGLCYAGSTMVPLAGDAAALRAFATMAGRRGRRCATILGPAALVLPIWERLESRWGPAREVRADQPLLVCPDPPLVDPDPLVEVVDLDRLDPYFPAAVAMFTEEVGVDPRAGDGGHAYRERVAELIRQRRAFARFHEGKVVYKAEIGALSRSVALIQGVWVDPQWRGKGLAAAGTAAVVRAVQRDFGRLASLYVNDHNAPARAAYRRAGFHQVGTFASVLF</sequence>
<evidence type="ECO:0000313" key="3">
    <source>
        <dbReference type="Proteomes" id="UP000663792"/>
    </source>
</evidence>
<dbReference type="Proteomes" id="UP000663792">
    <property type="component" value="Unassembled WGS sequence"/>
</dbReference>
<organism evidence="2 3">
    <name type="scientific">Nakamurella leprariae</name>
    <dbReference type="NCBI Taxonomy" id="2803911"/>
    <lineage>
        <taxon>Bacteria</taxon>
        <taxon>Bacillati</taxon>
        <taxon>Actinomycetota</taxon>
        <taxon>Actinomycetes</taxon>
        <taxon>Nakamurellales</taxon>
        <taxon>Nakamurellaceae</taxon>
        <taxon>Nakamurella</taxon>
    </lineage>
</organism>
<dbReference type="SUPFAM" id="SSF55729">
    <property type="entry name" value="Acyl-CoA N-acyltransferases (Nat)"/>
    <property type="match status" value="1"/>
</dbReference>